<comment type="caution">
    <text evidence="2">The sequence shown here is derived from an EMBL/GenBank/DDBJ whole genome shotgun (WGS) entry which is preliminary data.</text>
</comment>
<protein>
    <submittedName>
        <fullName evidence="2">Uncharacterized protein</fullName>
    </submittedName>
</protein>
<feature type="compositionally biased region" description="Acidic residues" evidence="1">
    <location>
        <begin position="1"/>
        <end position="11"/>
    </location>
</feature>
<dbReference type="AlphaFoldDB" id="L8MSE9"/>
<name>L8MSE9_9CYAN</name>
<feature type="compositionally biased region" description="Basic and acidic residues" evidence="1">
    <location>
        <begin position="15"/>
        <end position="25"/>
    </location>
</feature>
<evidence type="ECO:0000313" key="2">
    <source>
        <dbReference type="EMBL" id="ELS30807.1"/>
    </source>
</evidence>
<dbReference type="Proteomes" id="UP000011201">
    <property type="component" value="Unassembled WGS sequence"/>
</dbReference>
<gene>
    <name evidence="2" type="ORF">Pse7429DRAFT_4238</name>
</gene>
<keyword evidence="3" id="KW-1185">Reference proteome</keyword>
<reference evidence="2 3" key="1">
    <citation type="journal article" date="2013" name="Proc. Natl. Acad. Sci. U.S.A.">
        <title>Improving the coverage of the cyanobacterial phylum using diversity-driven genome sequencing.</title>
        <authorList>
            <person name="Shih P.M."/>
            <person name="Wu D."/>
            <person name="Latifi A."/>
            <person name="Axen S.D."/>
            <person name="Fewer D.P."/>
            <person name="Talla E."/>
            <person name="Calteau A."/>
            <person name="Cai F."/>
            <person name="Tandeau de Marsac N."/>
            <person name="Rippka R."/>
            <person name="Herdman M."/>
            <person name="Sivonen K."/>
            <person name="Coursin T."/>
            <person name="Laurent T."/>
            <person name="Goodwin L."/>
            <person name="Nolan M."/>
            <person name="Davenport K.W."/>
            <person name="Han C.S."/>
            <person name="Rubin E.M."/>
            <person name="Eisen J.A."/>
            <person name="Woyke T."/>
            <person name="Gugger M."/>
            <person name="Kerfeld C.A."/>
        </authorList>
    </citation>
    <scope>NUCLEOTIDE SEQUENCE [LARGE SCALE GENOMIC DNA]</scope>
    <source>
        <strain evidence="2 3">PCC 7429</strain>
    </source>
</reference>
<evidence type="ECO:0000256" key="1">
    <source>
        <dbReference type="SAM" id="MobiDB-lite"/>
    </source>
</evidence>
<dbReference type="EMBL" id="ALWB01000248">
    <property type="protein sequence ID" value="ELS30807.1"/>
    <property type="molecule type" value="Genomic_DNA"/>
</dbReference>
<accession>L8MSE9</accession>
<feature type="region of interest" description="Disordered" evidence="1">
    <location>
        <begin position="1"/>
        <end position="34"/>
    </location>
</feature>
<evidence type="ECO:0000313" key="3">
    <source>
        <dbReference type="Proteomes" id="UP000011201"/>
    </source>
</evidence>
<proteinExistence type="predicted"/>
<organism evidence="2 3">
    <name type="scientific">Pseudanabaena biceps PCC 7429</name>
    <dbReference type="NCBI Taxonomy" id="927668"/>
    <lineage>
        <taxon>Bacteria</taxon>
        <taxon>Bacillati</taxon>
        <taxon>Cyanobacteriota</taxon>
        <taxon>Cyanophyceae</taxon>
        <taxon>Pseudanabaenales</taxon>
        <taxon>Pseudanabaenaceae</taxon>
        <taxon>Pseudanabaena</taxon>
    </lineage>
</organism>
<sequence length="34" mass="3695">MTTTETVEEMSIDGGKVRLRTEKGKSVSGKITKP</sequence>